<comment type="caution">
    <text evidence="2">The sequence shown here is derived from an EMBL/GenBank/DDBJ whole genome shotgun (WGS) entry which is preliminary data.</text>
</comment>
<name>A0A3M8DVZ3_9BACL</name>
<dbReference type="OrthoDB" id="104542at2"/>
<dbReference type="Proteomes" id="UP000271031">
    <property type="component" value="Unassembled WGS sequence"/>
</dbReference>
<dbReference type="InterPro" id="IPR043504">
    <property type="entry name" value="Peptidase_S1_PA_chymotrypsin"/>
</dbReference>
<dbReference type="SUPFAM" id="SSF50494">
    <property type="entry name" value="Trypsin-like serine proteases"/>
    <property type="match status" value="1"/>
</dbReference>
<evidence type="ECO:0000313" key="2">
    <source>
        <dbReference type="EMBL" id="RNB91665.1"/>
    </source>
</evidence>
<keyword evidence="1" id="KW-0720">Serine protease</keyword>
<accession>A0A3M8DVZ3</accession>
<keyword evidence="1" id="KW-0378">Hydrolase</keyword>
<evidence type="ECO:0000256" key="1">
    <source>
        <dbReference type="ARBA" id="ARBA00022825"/>
    </source>
</evidence>
<dbReference type="RefSeq" id="WP_122916328.1">
    <property type="nucleotide sequence ID" value="NZ_RHHQ01000004.1"/>
</dbReference>
<proteinExistence type="predicted"/>
<evidence type="ECO:0000313" key="3">
    <source>
        <dbReference type="Proteomes" id="UP000271031"/>
    </source>
</evidence>
<reference evidence="2 3" key="1">
    <citation type="submission" date="2018-10" db="EMBL/GenBank/DDBJ databases">
        <title>Phylogenomics of Brevibacillus.</title>
        <authorList>
            <person name="Dunlap C."/>
        </authorList>
    </citation>
    <scope>NUCLEOTIDE SEQUENCE [LARGE SCALE GENOMIC DNA]</scope>
    <source>
        <strain evidence="2 3">JCM 15716</strain>
    </source>
</reference>
<keyword evidence="1" id="KW-0645">Protease</keyword>
<dbReference type="GO" id="GO:0008236">
    <property type="term" value="F:serine-type peptidase activity"/>
    <property type="evidence" value="ECO:0007669"/>
    <property type="project" value="UniProtKB-KW"/>
</dbReference>
<dbReference type="EMBL" id="RHHQ01000004">
    <property type="protein sequence ID" value="RNB91665.1"/>
    <property type="molecule type" value="Genomic_DNA"/>
</dbReference>
<gene>
    <name evidence="2" type="ORF">EDM56_02610</name>
</gene>
<sequence length="360" mass="39403">MATFFHAYLAKEKMVSTMMKKRGIAGVGIGFLNEKNRKQGACLIVYTHGNLPSIMRLVPHAVGLQIAGSSISVPVRAIHSGGFRSFASIQTNRYKEKIRPVKAGYSVGRPDASGTAGLIVTNFPERNQLYVLSNNHVLNSDNSPSFTETLQPGGADGGRSRIDTIGRLDRFVALRKTGANFVDGATSIPLRNSLLTPRYATVGELPGHVSSYRIGDRMKKVGRTTGLVKGVVESIHTDIMVDYGDYGNLGTIRFRNQTVIKGTNRVSLPGDSGSVWLRERGNFAAAVNFAGTVDGRRSIAYPVEWFMQVFQTRVATAKGVGSVLRASNRNHYQVRPLTPAELRTIQVRQVKKQTKKRPTK</sequence>
<evidence type="ECO:0008006" key="4">
    <source>
        <dbReference type="Google" id="ProtNLM"/>
    </source>
</evidence>
<organism evidence="2 3">
    <name type="scientific">Brevibacillus fluminis</name>
    <dbReference type="NCBI Taxonomy" id="511487"/>
    <lineage>
        <taxon>Bacteria</taxon>
        <taxon>Bacillati</taxon>
        <taxon>Bacillota</taxon>
        <taxon>Bacilli</taxon>
        <taxon>Bacillales</taxon>
        <taxon>Paenibacillaceae</taxon>
        <taxon>Brevibacillus</taxon>
    </lineage>
</organism>
<protein>
    <recommendedName>
        <fullName evidence="4">Serine protease</fullName>
    </recommendedName>
</protein>
<dbReference type="Gene3D" id="2.40.10.10">
    <property type="entry name" value="Trypsin-like serine proteases"/>
    <property type="match status" value="1"/>
</dbReference>
<dbReference type="AlphaFoldDB" id="A0A3M8DVZ3"/>
<keyword evidence="3" id="KW-1185">Reference proteome</keyword>
<dbReference type="InterPro" id="IPR009003">
    <property type="entry name" value="Peptidase_S1_PA"/>
</dbReference>